<proteinExistence type="predicted"/>
<dbReference type="EMBL" id="AVOT02005734">
    <property type="protein sequence ID" value="MBW0479839.1"/>
    <property type="molecule type" value="Genomic_DNA"/>
</dbReference>
<name>A0A9Q3C9R8_9BASI</name>
<accession>A0A9Q3C9R8</accession>
<dbReference type="Proteomes" id="UP000765509">
    <property type="component" value="Unassembled WGS sequence"/>
</dbReference>
<feature type="region of interest" description="Disordered" evidence="1">
    <location>
        <begin position="1"/>
        <end position="22"/>
    </location>
</feature>
<organism evidence="2 3">
    <name type="scientific">Austropuccinia psidii MF-1</name>
    <dbReference type="NCBI Taxonomy" id="1389203"/>
    <lineage>
        <taxon>Eukaryota</taxon>
        <taxon>Fungi</taxon>
        <taxon>Dikarya</taxon>
        <taxon>Basidiomycota</taxon>
        <taxon>Pucciniomycotina</taxon>
        <taxon>Pucciniomycetes</taxon>
        <taxon>Pucciniales</taxon>
        <taxon>Sphaerophragmiaceae</taxon>
        <taxon>Austropuccinia</taxon>
    </lineage>
</organism>
<feature type="compositionally biased region" description="Basic and acidic residues" evidence="1">
    <location>
        <begin position="11"/>
        <end position="22"/>
    </location>
</feature>
<feature type="region of interest" description="Disordered" evidence="1">
    <location>
        <begin position="66"/>
        <end position="98"/>
    </location>
</feature>
<dbReference type="AlphaFoldDB" id="A0A9Q3C9R8"/>
<evidence type="ECO:0000256" key="1">
    <source>
        <dbReference type="SAM" id="MobiDB-lite"/>
    </source>
</evidence>
<protein>
    <submittedName>
        <fullName evidence="2">Uncharacterized protein</fullName>
    </submittedName>
</protein>
<evidence type="ECO:0000313" key="2">
    <source>
        <dbReference type="EMBL" id="MBW0479839.1"/>
    </source>
</evidence>
<keyword evidence="3" id="KW-1185">Reference proteome</keyword>
<comment type="caution">
    <text evidence="2">The sequence shown here is derived from an EMBL/GenBank/DDBJ whole genome shotgun (WGS) entry which is preliminary data.</text>
</comment>
<sequence length="98" mass="10969">MPPSDFNLPCHNKDDGPLRSHDLLRNPAASKVVLDPEEPQPKIARFTRPTCQCPSSLRGFKLHTCQQYSPPSHQRTLVSPSNSNSNRPLHLSSSNKEQ</sequence>
<reference evidence="2" key="1">
    <citation type="submission" date="2021-03" db="EMBL/GenBank/DDBJ databases">
        <title>Draft genome sequence of rust myrtle Austropuccinia psidii MF-1, a brazilian biotype.</title>
        <authorList>
            <person name="Quecine M.C."/>
            <person name="Pachon D.M.R."/>
            <person name="Bonatelli M.L."/>
            <person name="Correr F.H."/>
            <person name="Franceschini L.M."/>
            <person name="Leite T.F."/>
            <person name="Margarido G.R.A."/>
            <person name="Almeida C.A."/>
            <person name="Ferrarezi J.A."/>
            <person name="Labate C.A."/>
        </authorList>
    </citation>
    <scope>NUCLEOTIDE SEQUENCE</scope>
    <source>
        <strain evidence="2">MF-1</strain>
    </source>
</reference>
<gene>
    <name evidence="2" type="ORF">O181_019554</name>
</gene>
<evidence type="ECO:0000313" key="3">
    <source>
        <dbReference type="Proteomes" id="UP000765509"/>
    </source>
</evidence>